<dbReference type="PANTHER" id="PTHR43816:SF1">
    <property type="entry name" value="NICOTINAMIDE PHOSPHORIBOSYLTRANSFERASE"/>
    <property type="match status" value="1"/>
</dbReference>
<dbReference type="NCBIfam" id="NF006629">
    <property type="entry name" value="PRK09198.1"/>
    <property type="match status" value="1"/>
</dbReference>
<keyword evidence="13" id="KW-1185">Reference proteome</keyword>
<evidence type="ECO:0000256" key="6">
    <source>
        <dbReference type="ARBA" id="ARBA00035024"/>
    </source>
</evidence>
<evidence type="ECO:0000256" key="5">
    <source>
        <dbReference type="ARBA" id="ARBA00035007"/>
    </source>
</evidence>
<keyword evidence="4 12" id="KW-0808">Transferase</keyword>
<evidence type="ECO:0000256" key="2">
    <source>
        <dbReference type="ARBA" id="ARBA00022642"/>
    </source>
</evidence>
<gene>
    <name evidence="12" type="ORF">ACA1_260110</name>
</gene>
<dbReference type="InterPro" id="IPR036068">
    <property type="entry name" value="Nicotinate_pribotase-like_C"/>
</dbReference>
<evidence type="ECO:0000313" key="13">
    <source>
        <dbReference type="Proteomes" id="UP000011083"/>
    </source>
</evidence>
<dbReference type="AlphaFoldDB" id="L8GFA0"/>
<dbReference type="OrthoDB" id="193380at2759"/>
<evidence type="ECO:0000256" key="7">
    <source>
        <dbReference type="ARBA" id="ARBA00035036"/>
    </source>
</evidence>
<dbReference type="EC" id="2.4.2.12" evidence="6"/>
<dbReference type="RefSeq" id="XP_004333660.1">
    <property type="nucleotide sequence ID" value="XM_004333612.1"/>
</dbReference>
<dbReference type="STRING" id="1257118.L8GFA0"/>
<dbReference type="InterPro" id="IPR041525">
    <property type="entry name" value="N/Namide_PRibTrfase"/>
</dbReference>
<dbReference type="GO" id="GO:0009435">
    <property type="term" value="P:NAD+ biosynthetic process"/>
    <property type="evidence" value="ECO:0007669"/>
    <property type="project" value="UniProtKB-UniPathway"/>
</dbReference>
<evidence type="ECO:0000256" key="8">
    <source>
        <dbReference type="ARBA" id="ARBA00047835"/>
    </source>
</evidence>
<feature type="binding site" evidence="9">
    <location>
        <position position="194"/>
    </location>
    <ligand>
        <name>diphosphate</name>
        <dbReference type="ChEBI" id="CHEBI:33019"/>
    </ligand>
</feature>
<dbReference type="UniPathway" id="UPA00253"/>
<evidence type="ECO:0000256" key="3">
    <source>
        <dbReference type="ARBA" id="ARBA00022676"/>
    </source>
</evidence>
<dbReference type="VEuPathDB" id="AmoebaDB:ACA1_260110"/>
<evidence type="ECO:0000313" key="12">
    <source>
        <dbReference type="EMBL" id="ELR11647.1"/>
    </source>
</evidence>
<dbReference type="InterPro" id="IPR041529">
    <property type="entry name" value="DUF5598"/>
</dbReference>
<comment type="pathway">
    <text evidence="5">Cofactor biosynthesis; NAD(+) biosynthesis; nicotinamide D-ribonucleotide from 5-phospho-alpha-D-ribose 1-diphosphate and nicotinamide: step 1/1.</text>
</comment>
<dbReference type="GeneID" id="14912100"/>
<dbReference type="GO" id="GO:0047280">
    <property type="term" value="F:nicotinamide phosphoribosyltransferase activity"/>
    <property type="evidence" value="ECO:0007669"/>
    <property type="project" value="UniProtKB-EC"/>
</dbReference>
<dbReference type="KEGG" id="acan:ACA1_260110"/>
<dbReference type="SUPFAM" id="SSF51690">
    <property type="entry name" value="Nicotinate/Quinolinate PRTase C-terminal domain-like"/>
    <property type="match status" value="1"/>
</dbReference>
<dbReference type="PANTHER" id="PTHR43816">
    <property type="entry name" value="NICOTINAMIDE PHOSPHORIBOSYLTRANSFERASE"/>
    <property type="match status" value="1"/>
</dbReference>
<dbReference type="Pfam" id="PF18127">
    <property type="entry name" value="NAMPT_N"/>
    <property type="match status" value="1"/>
</dbReference>
<name>L8GFA0_ACACF</name>
<dbReference type="PIRSF" id="PIRSF005943">
    <property type="entry name" value="NMPRT"/>
    <property type="match status" value="1"/>
</dbReference>
<evidence type="ECO:0000256" key="1">
    <source>
        <dbReference type="ARBA" id="ARBA00010897"/>
    </source>
</evidence>
<feature type="binding site" evidence="9">
    <location>
        <position position="375"/>
    </location>
    <ligand>
        <name>beta-nicotinamide D-ribonucleotide</name>
        <dbReference type="ChEBI" id="CHEBI:14649"/>
    </ligand>
</feature>
<feature type="binding site" evidence="9">
    <location>
        <begin position="303"/>
        <end position="305"/>
    </location>
    <ligand>
        <name>beta-nicotinamide D-ribonucleotide</name>
        <dbReference type="ChEBI" id="CHEBI:14649"/>
    </ligand>
</feature>
<feature type="domain" description="Nicotinamide phosphoribosyltransferase N-terminal" evidence="11">
    <location>
        <begin position="13"/>
        <end position="112"/>
    </location>
</feature>
<feature type="binding site" evidence="9">
    <location>
        <begin position="344"/>
        <end position="345"/>
    </location>
    <ligand>
        <name>beta-nicotinamide D-ribonucleotide</name>
        <dbReference type="ChEBI" id="CHEBI:14649"/>
    </ligand>
</feature>
<dbReference type="EMBL" id="KB008148">
    <property type="protein sequence ID" value="ELR11647.1"/>
    <property type="molecule type" value="Genomic_DNA"/>
</dbReference>
<evidence type="ECO:0000256" key="4">
    <source>
        <dbReference type="ARBA" id="ARBA00022679"/>
    </source>
</evidence>
<feature type="domain" description="Nicotinate/nicotinamide phosphoribosyltransferase" evidence="10">
    <location>
        <begin position="186"/>
        <end position="452"/>
    </location>
</feature>
<evidence type="ECO:0000259" key="10">
    <source>
        <dbReference type="Pfam" id="PF04095"/>
    </source>
</evidence>
<feature type="binding site" evidence="9">
    <location>
        <position position="383"/>
    </location>
    <ligand>
        <name>beta-nicotinamide D-ribonucleotide</name>
        <dbReference type="ChEBI" id="CHEBI:14649"/>
    </ligand>
</feature>
<sequence>MYRTPLHSLIPISVVADSYKASHFTMYPDSKKAVGYGEFRKPYGGDKTDNRFVYYGIRYLVENFLCRQWTKEDVEKADLFYSTHNAGHTAFPFPKHLFLKFVEENNGYFPVKLQALPEGTCAHIHVPVYQITAEKEYTLLLTYFETLLTQVWYPTTVATLSRRAKDTIEAAFEKSVDEENHKLANFKLHDFGFRGCTCLEQSVLGGCAHLLNFGGTDTMSAAYYAQFELNHGKPVGESIPATEHSVMTSWRTEREAIENMIEHHGKGVFSCVLDSYDYANCLYNILPQIREKKEKAGGHMVLRPDSGDPVDAVLMGLDAGEKAFGADVNKKGYKVLRGVSVIQGDGINSATLVKILEAALAKGYSAQSCTFGMGGGLLQKVDRDTMSFATKLSYIEYADGRTREVMKYPKTDAEKISLPGTLKVIRNEQGVPVIYPAEADVAGEDLLRVVYDHGPVEGAFPEDFDTLKARVQSEWTALPRVFDPISPQLRQKMDTWVQTMKETLAQNLAA</sequence>
<dbReference type="InterPro" id="IPR013785">
    <property type="entry name" value="Aldolase_TIM"/>
</dbReference>
<keyword evidence="3 12" id="KW-0328">Glycosyltransferase</keyword>
<organism evidence="12 13">
    <name type="scientific">Acanthamoeba castellanii (strain ATCC 30010 / Neff)</name>
    <dbReference type="NCBI Taxonomy" id="1257118"/>
    <lineage>
        <taxon>Eukaryota</taxon>
        <taxon>Amoebozoa</taxon>
        <taxon>Discosea</taxon>
        <taxon>Longamoebia</taxon>
        <taxon>Centramoebida</taxon>
        <taxon>Acanthamoebidae</taxon>
        <taxon>Acanthamoeba</taxon>
    </lineage>
</organism>
<keyword evidence="2" id="KW-0662">Pyridine nucleotide biosynthesis</keyword>
<protein>
    <recommendedName>
        <fullName evidence="7">Nicotinamide phosphoribosyltransferase</fullName>
        <ecNumber evidence="6">2.4.2.12</ecNumber>
    </recommendedName>
</protein>
<dbReference type="OMA" id="TFGFAMK"/>
<feature type="binding site" evidence="9">
    <location>
        <position position="217"/>
    </location>
    <ligand>
        <name>beta-nicotinamide D-ribonucleotide</name>
        <dbReference type="ChEBI" id="CHEBI:14649"/>
    </ligand>
</feature>
<dbReference type="InterPro" id="IPR016471">
    <property type="entry name" value="Nicotinamide_PRibTrfase"/>
</dbReference>
<feature type="binding site" evidence="9">
    <location>
        <position position="303"/>
    </location>
    <ligand>
        <name>diphosphate</name>
        <dbReference type="ChEBI" id="CHEBI:33019"/>
    </ligand>
</feature>
<dbReference type="Gene3D" id="3.20.20.70">
    <property type="entry name" value="Aldolase class I"/>
    <property type="match status" value="1"/>
</dbReference>
<comment type="similarity">
    <text evidence="1">Belongs to the NAPRTase family.</text>
</comment>
<evidence type="ECO:0000259" key="11">
    <source>
        <dbReference type="Pfam" id="PF18127"/>
    </source>
</evidence>
<reference evidence="12 13" key="1">
    <citation type="journal article" date="2013" name="Genome Biol.">
        <title>Genome of Acanthamoeba castellanii highlights extensive lateral gene transfer and early evolution of tyrosine kinase signaling.</title>
        <authorList>
            <person name="Clarke M."/>
            <person name="Lohan A.J."/>
            <person name="Liu B."/>
            <person name="Lagkouvardos I."/>
            <person name="Roy S."/>
            <person name="Zafar N."/>
            <person name="Bertelli C."/>
            <person name="Schilde C."/>
            <person name="Kianianmomeni A."/>
            <person name="Burglin T.R."/>
            <person name="Frech C."/>
            <person name="Turcotte B."/>
            <person name="Kopec K.O."/>
            <person name="Synnott J.M."/>
            <person name="Choo C."/>
            <person name="Paponov I."/>
            <person name="Finkler A."/>
            <person name="Soon Heng Tan C."/>
            <person name="Hutchins A.P."/>
            <person name="Weinmeier T."/>
            <person name="Rattei T."/>
            <person name="Chu J.S."/>
            <person name="Gimenez G."/>
            <person name="Irimia M."/>
            <person name="Rigden D.J."/>
            <person name="Fitzpatrick D.A."/>
            <person name="Lorenzo-Morales J."/>
            <person name="Bateman A."/>
            <person name="Chiu C.H."/>
            <person name="Tang P."/>
            <person name="Hegemann P."/>
            <person name="Fromm H."/>
            <person name="Raoult D."/>
            <person name="Greub G."/>
            <person name="Miranda-Saavedra D."/>
            <person name="Chen N."/>
            <person name="Nash P."/>
            <person name="Ginger M.L."/>
            <person name="Horn M."/>
            <person name="Schaap P."/>
            <person name="Caler L."/>
            <person name="Loftus B."/>
        </authorList>
    </citation>
    <scope>NUCLEOTIDE SEQUENCE [LARGE SCALE GENOMIC DNA]</scope>
    <source>
        <strain evidence="12 13">Neff</strain>
    </source>
</reference>
<dbReference type="Proteomes" id="UP000011083">
    <property type="component" value="Unassembled WGS sequence"/>
</dbReference>
<evidence type="ECO:0000256" key="9">
    <source>
        <dbReference type="PIRSR" id="PIRSR005943-1"/>
    </source>
</evidence>
<proteinExistence type="inferred from homology"/>
<accession>L8GFA0</accession>
<feature type="binding site" evidence="9">
    <location>
        <position position="244"/>
    </location>
    <ligand>
        <name>diphosphate</name>
        <dbReference type="ChEBI" id="CHEBI:33019"/>
    </ligand>
</feature>
<comment type="catalytic activity">
    <reaction evidence="8">
        <text>beta-nicotinamide D-ribonucleotide + diphosphate = 5-phospho-alpha-D-ribose 1-diphosphate + nicotinamide + H(+)</text>
        <dbReference type="Rhea" id="RHEA:16149"/>
        <dbReference type="ChEBI" id="CHEBI:14649"/>
        <dbReference type="ChEBI" id="CHEBI:15378"/>
        <dbReference type="ChEBI" id="CHEBI:17154"/>
        <dbReference type="ChEBI" id="CHEBI:33019"/>
        <dbReference type="ChEBI" id="CHEBI:58017"/>
        <dbReference type="EC" id="2.4.2.12"/>
    </reaction>
    <physiologicalReaction direction="right-to-left" evidence="8">
        <dbReference type="Rhea" id="RHEA:16151"/>
    </physiologicalReaction>
</comment>
<dbReference type="Pfam" id="PF04095">
    <property type="entry name" value="NAPRTase"/>
    <property type="match status" value="1"/>
</dbReference>